<dbReference type="STRING" id="1802451.A3C82_02280"/>
<dbReference type="EMBL" id="MHTW01000018">
    <property type="protein sequence ID" value="OHA67060.1"/>
    <property type="molecule type" value="Genomic_DNA"/>
</dbReference>
<sequence length="122" mass="13746">MQEITASITLVASLASLGYVVGRKIPLLLQFPAKQEGDSAREIFRNTKKKLQGSAPFKIVSSPHIILQTLLSKARIFSLRTENKTSQWLESLRKKAQAKKAAFADDYWEQLKKSKEKKRVSG</sequence>
<reference evidence="1 2" key="1">
    <citation type="journal article" date="2016" name="Nat. Commun.">
        <title>Thousands of microbial genomes shed light on interconnected biogeochemical processes in an aquifer system.</title>
        <authorList>
            <person name="Anantharaman K."/>
            <person name="Brown C.T."/>
            <person name="Hug L.A."/>
            <person name="Sharon I."/>
            <person name="Castelle C.J."/>
            <person name="Probst A.J."/>
            <person name="Thomas B.C."/>
            <person name="Singh A."/>
            <person name="Wilkins M.J."/>
            <person name="Karaoz U."/>
            <person name="Brodie E.L."/>
            <person name="Williams K.H."/>
            <person name="Hubbard S.S."/>
            <person name="Banfield J.F."/>
        </authorList>
    </citation>
    <scope>NUCLEOTIDE SEQUENCE [LARGE SCALE GENOMIC DNA]</scope>
</reference>
<proteinExistence type="predicted"/>
<dbReference type="Proteomes" id="UP000176901">
    <property type="component" value="Unassembled WGS sequence"/>
</dbReference>
<organism evidence="1 2">
    <name type="scientific">Candidatus Wildermuthbacteria bacterium RIFCSPHIGHO2_02_FULL_47_12</name>
    <dbReference type="NCBI Taxonomy" id="1802451"/>
    <lineage>
        <taxon>Bacteria</taxon>
        <taxon>Candidatus Wildermuthiibacteriota</taxon>
    </lineage>
</organism>
<gene>
    <name evidence="1" type="ORF">A3C82_02280</name>
</gene>
<accession>A0A1G2R2J8</accession>
<evidence type="ECO:0000313" key="1">
    <source>
        <dbReference type="EMBL" id="OHA67060.1"/>
    </source>
</evidence>
<protein>
    <submittedName>
        <fullName evidence="1">Uncharacterized protein</fullName>
    </submittedName>
</protein>
<name>A0A1G2R2J8_9BACT</name>
<comment type="caution">
    <text evidence="1">The sequence shown here is derived from an EMBL/GenBank/DDBJ whole genome shotgun (WGS) entry which is preliminary data.</text>
</comment>
<evidence type="ECO:0000313" key="2">
    <source>
        <dbReference type="Proteomes" id="UP000176901"/>
    </source>
</evidence>
<dbReference type="AlphaFoldDB" id="A0A1G2R2J8"/>